<keyword evidence="6" id="KW-1133">Transmembrane helix</keyword>
<dbReference type="Pfam" id="PF07714">
    <property type="entry name" value="PK_Tyr_Ser-Thr"/>
    <property type="match status" value="2"/>
</dbReference>
<dbReference type="SUPFAM" id="SSF56112">
    <property type="entry name" value="Protein kinase-like (PK-like)"/>
    <property type="match status" value="2"/>
</dbReference>
<evidence type="ECO:0000256" key="3">
    <source>
        <dbReference type="ARBA" id="ARBA00022840"/>
    </source>
</evidence>
<protein>
    <recommendedName>
        <fullName evidence="7">Protein kinase domain-containing protein</fullName>
    </recommendedName>
</protein>
<dbReference type="PROSITE" id="PS00107">
    <property type="entry name" value="PROTEIN_KINASE_ATP"/>
    <property type="match status" value="1"/>
</dbReference>
<dbReference type="PROSITE" id="PS50011">
    <property type="entry name" value="PROTEIN_KINASE_DOM"/>
    <property type="match status" value="2"/>
</dbReference>
<comment type="caution">
    <text evidence="8">The sequence shown here is derived from an EMBL/GenBank/DDBJ whole genome shotgun (WGS) entry which is preliminary data.</text>
</comment>
<dbReference type="InterPro" id="IPR008271">
    <property type="entry name" value="Ser/Thr_kinase_AS"/>
</dbReference>
<keyword evidence="6" id="KW-0812">Transmembrane</keyword>
<keyword evidence="6" id="KW-0472">Membrane</keyword>
<organism evidence="8">
    <name type="scientific">Aphanomyces stellatus</name>
    <dbReference type="NCBI Taxonomy" id="120398"/>
    <lineage>
        <taxon>Eukaryota</taxon>
        <taxon>Sar</taxon>
        <taxon>Stramenopiles</taxon>
        <taxon>Oomycota</taxon>
        <taxon>Saprolegniomycetes</taxon>
        <taxon>Saprolegniales</taxon>
        <taxon>Verrucalvaceae</taxon>
        <taxon>Aphanomyces</taxon>
    </lineage>
</organism>
<keyword evidence="1" id="KW-0723">Serine/threonine-protein kinase</keyword>
<evidence type="ECO:0000256" key="5">
    <source>
        <dbReference type="SAM" id="MobiDB-lite"/>
    </source>
</evidence>
<feature type="transmembrane region" description="Helical" evidence="6">
    <location>
        <begin position="737"/>
        <end position="757"/>
    </location>
</feature>
<feature type="compositionally biased region" description="Low complexity" evidence="5">
    <location>
        <begin position="594"/>
        <end position="607"/>
    </location>
</feature>
<evidence type="ECO:0000256" key="1">
    <source>
        <dbReference type="ARBA" id="ARBA00022527"/>
    </source>
</evidence>
<keyword evidence="1" id="KW-0808">Transferase</keyword>
<sequence>MKRLLQDKRFNMEYVQTMMDEIRLCASLSHPNIVDFIGVTWTKLVNLSLLMEYMALGDVWTLLEEDRAEQLLQWNVSPTCYFTLDDTDGLDSPRLSQDSTVPILPMHREACKLSKLTILRDVVDAVAYLHALTAPVIHRDIKAKNVLLNHAFDAKLTDFGTSRQRVLDYTMTSEIGTVPWTAPEVLKGVRYTEKADIYSIGVFISELDTAEIPYAALTSTASSEGGQLIKNRIMMRVVAGELRPHVTQSCPEMLYEITRRCVAYDPADRPSARELLRWLDLVEAIIQTRNQQFPYGRRVIWHLGCFGILSTAPTPSPMVASLRRRILVAALLVPAISSTTPSPAVSSLEDLFDTTVWGNVTGLSYAVNTTTFTTEGCTNVRFDNPPGWFACREPFKPTCIWYSNGSVARGSDCRATNLYDNKDSGWVSALRYFPPFDIDVVEMLPPVVSSIVIDNAGVKRLHPNLKAMQDGTPVQATLLYTFLLMLMTTIHACRQMINNLITSIDDVQFPDKLQALDLSSNYIAAVGKFQAPALSSLNLSGNLLTTLDKTTFPDGLQELHLSNNPIQHFRGVGWPKILRILGINGAKRPPANPNCPSRRPSNSSSNATKLYRTNMPARLFTPTLDGIEYPLTIEHLSLANLGLTELTAKFPPTLKTVLAGNDITAFYATESQFALLSNLSKTQSNITQTTCCGMACATLFLSTTRTNETCKGHRSTKFLFDTFPICIIDEPQHSSNVVLWVVVVLVLVAGLAFLGLLRRKRDQERQKWYNLNSTDDNTSEMHATLDDDIRFDDAIVKAYRVPADAITQGPELGRGGFGVVFLARIDYKDATGANATRQVAMKRLLQDKRFNMEYVQTMMDEIRLCASLSHPNIVDFIGVTWTKLVNLSLLMEYMALGDVWTLLEEDRAEQLLQWNVSPTCYFTLDDTDGLDSPRLSQDSTVPILPMHREACKLSKLTILRDVVDAVAYLHALTAPVIHRDIKAKNVLLNHAFDAKLTDFGTSRQRVLDYTMTSEIGTVPWTAPEVLKGVRYTEKADIYSIGVFISELDTAEIPYAALT</sequence>
<dbReference type="PROSITE" id="PS00108">
    <property type="entry name" value="PROTEIN_KINASE_ST"/>
    <property type="match status" value="2"/>
</dbReference>
<dbReference type="InterPro" id="IPR011009">
    <property type="entry name" value="Kinase-like_dom_sf"/>
</dbReference>
<dbReference type="Gene3D" id="3.80.10.10">
    <property type="entry name" value="Ribonuclease Inhibitor"/>
    <property type="match status" value="1"/>
</dbReference>
<evidence type="ECO:0000313" key="8">
    <source>
        <dbReference type="EMBL" id="KAF0711759.1"/>
    </source>
</evidence>
<dbReference type="GO" id="GO:0004674">
    <property type="term" value="F:protein serine/threonine kinase activity"/>
    <property type="evidence" value="ECO:0007669"/>
    <property type="project" value="UniProtKB-KW"/>
</dbReference>
<dbReference type="GO" id="GO:0005524">
    <property type="term" value="F:ATP binding"/>
    <property type="evidence" value="ECO:0007669"/>
    <property type="project" value="UniProtKB-UniRule"/>
</dbReference>
<dbReference type="InterPro" id="IPR032675">
    <property type="entry name" value="LRR_dom_sf"/>
</dbReference>
<dbReference type="Gene3D" id="1.10.510.10">
    <property type="entry name" value="Transferase(Phosphotransferase) domain 1"/>
    <property type="match status" value="4"/>
</dbReference>
<evidence type="ECO:0000256" key="6">
    <source>
        <dbReference type="SAM" id="Phobius"/>
    </source>
</evidence>
<feature type="non-terminal residue" evidence="8">
    <location>
        <position position="1058"/>
    </location>
</feature>
<dbReference type="OrthoDB" id="266138at2759"/>
<dbReference type="AlphaFoldDB" id="A0A6A4ZDT6"/>
<dbReference type="SMART" id="SM00220">
    <property type="entry name" value="S_TKc"/>
    <property type="match status" value="2"/>
</dbReference>
<dbReference type="SUPFAM" id="SSF52058">
    <property type="entry name" value="L domain-like"/>
    <property type="match status" value="1"/>
</dbReference>
<dbReference type="PANTHER" id="PTHR44329">
    <property type="entry name" value="SERINE/THREONINE-PROTEIN KINASE TNNI3K-RELATED"/>
    <property type="match status" value="1"/>
</dbReference>
<keyword evidence="3 4" id="KW-0067">ATP-binding</keyword>
<keyword evidence="2 4" id="KW-0547">Nucleotide-binding</keyword>
<reference evidence="8" key="1">
    <citation type="submission" date="2019-06" db="EMBL/GenBank/DDBJ databases">
        <title>Genomics analysis of Aphanomyces spp. identifies a new class of oomycete effector associated with host adaptation.</title>
        <authorList>
            <person name="Gaulin E."/>
        </authorList>
    </citation>
    <scope>NUCLEOTIDE SEQUENCE</scope>
    <source>
        <strain evidence="8">CBS 578.67</strain>
    </source>
</reference>
<dbReference type="InterPro" id="IPR000719">
    <property type="entry name" value="Prot_kinase_dom"/>
</dbReference>
<dbReference type="InterPro" id="IPR017441">
    <property type="entry name" value="Protein_kinase_ATP_BS"/>
</dbReference>
<evidence type="ECO:0000259" key="7">
    <source>
        <dbReference type="PROSITE" id="PS50011"/>
    </source>
</evidence>
<name>A0A6A4ZDT6_9STRA</name>
<accession>A0A6A4ZDT6</accession>
<feature type="region of interest" description="Disordered" evidence="5">
    <location>
        <begin position="588"/>
        <end position="608"/>
    </location>
</feature>
<feature type="domain" description="Protein kinase" evidence="7">
    <location>
        <begin position="806"/>
        <end position="1058"/>
    </location>
</feature>
<dbReference type="PANTHER" id="PTHR44329:SF214">
    <property type="entry name" value="PROTEIN KINASE DOMAIN-CONTAINING PROTEIN"/>
    <property type="match status" value="1"/>
</dbReference>
<evidence type="ECO:0000256" key="4">
    <source>
        <dbReference type="PROSITE-ProRule" id="PRU10141"/>
    </source>
</evidence>
<evidence type="ECO:0000256" key="2">
    <source>
        <dbReference type="ARBA" id="ARBA00022741"/>
    </source>
</evidence>
<proteinExistence type="predicted"/>
<dbReference type="EMBL" id="VJMH01001507">
    <property type="protein sequence ID" value="KAF0711759.1"/>
    <property type="molecule type" value="Genomic_DNA"/>
</dbReference>
<feature type="binding site" evidence="4">
    <location>
        <position position="842"/>
    </location>
    <ligand>
        <name>ATP</name>
        <dbReference type="ChEBI" id="CHEBI:30616"/>
    </ligand>
</feature>
<feature type="domain" description="Protein kinase" evidence="7">
    <location>
        <begin position="1"/>
        <end position="286"/>
    </location>
</feature>
<dbReference type="InterPro" id="IPR001245">
    <property type="entry name" value="Ser-Thr/Tyr_kinase_cat_dom"/>
</dbReference>
<dbReference type="InterPro" id="IPR051681">
    <property type="entry name" value="Ser/Thr_Kinases-Pseudokinases"/>
</dbReference>
<keyword evidence="1" id="KW-0418">Kinase</keyword>
<gene>
    <name evidence="8" type="ORF">As57867_005085</name>
</gene>